<dbReference type="AlphaFoldDB" id="A0A2T2NU68"/>
<keyword evidence="3" id="KW-1185">Reference proteome</keyword>
<keyword evidence="1" id="KW-0732">Signal</keyword>
<protein>
    <submittedName>
        <fullName evidence="2">Uncharacterized protein</fullName>
    </submittedName>
</protein>
<name>A0A2T2NU68_CORCC</name>
<feature type="chain" id="PRO_5015491847" evidence="1">
    <location>
        <begin position="22"/>
        <end position="126"/>
    </location>
</feature>
<evidence type="ECO:0000313" key="2">
    <source>
        <dbReference type="EMBL" id="PSN68967.1"/>
    </source>
</evidence>
<dbReference type="STRING" id="1448308.A0A2T2NU68"/>
<dbReference type="EMBL" id="KZ678133">
    <property type="protein sequence ID" value="PSN68967.1"/>
    <property type="molecule type" value="Genomic_DNA"/>
</dbReference>
<proteinExistence type="predicted"/>
<dbReference type="OrthoDB" id="10524435at2759"/>
<dbReference type="Proteomes" id="UP000240883">
    <property type="component" value="Unassembled WGS sequence"/>
</dbReference>
<evidence type="ECO:0000256" key="1">
    <source>
        <dbReference type="SAM" id="SignalP"/>
    </source>
</evidence>
<evidence type="ECO:0000313" key="3">
    <source>
        <dbReference type="Proteomes" id="UP000240883"/>
    </source>
</evidence>
<organism evidence="2 3">
    <name type="scientific">Corynespora cassiicola Philippines</name>
    <dbReference type="NCBI Taxonomy" id="1448308"/>
    <lineage>
        <taxon>Eukaryota</taxon>
        <taxon>Fungi</taxon>
        <taxon>Dikarya</taxon>
        <taxon>Ascomycota</taxon>
        <taxon>Pezizomycotina</taxon>
        <taxon>Dothideomycetes</taxon>
        <taxon>Pleosporomycetidae</taxon>
        <taxon>Pleosporales</taxon>
        <taxon>Corynesporascaceae</taxon>
        <taxon>Corynespora</taxon>
    </lineage>
</organism>
<sequence>MHSITSYFALMVAALAVTGTAAPTANENVQLTRRYEGEAHFQSNWDEGGRKRYRYTFTGTSCDKFNAAIAGRGGLPGPAGMNFQCWGENPSTFDCSVVAGVAGADIISKGVGDVTGQSCEASGFCP</sequence>
<accession>A0A2T2NU68</accession>
<reference evidence="2 3" key="1">
    <citation type="journal article" date="2018" name="Front. Microbiol.">
        <title>Genome-Wide Analysis of Corynespora cassiicola Leaf Fall Disease Putative Effectors.</title>
        <authorList>
            <person name="Lopez D."/>
            <person name="Ribeiro S."/>
            <person name="Label P."/>
            <person name="Fumanal B."/>
            <person name="Venisse J.S."/>
            <person name="Kohler A."/>
            <person name="de Oliveira R.R."/>
            <person name="Labutti K."/>
            <person name="Lipzen A."/>
            <person name="Lail K."/>
            <person name="Bauer D."/>
            <person name="Ohm R.A."/>
            <person name="Barry K.W."/>
            <person name="Spatafora J."/>
            <person name="Grigoriev I.V."/>
            <person name="Martin F.M."/>
            <person name="Pujade-Renaud V."/>
        </authorList>
    </citation>
    <scope>NUCLEOTIDE SEQUENCE [LARGE SCALE GENOMIC DNA]</scope>
    <source>
        <strain evidence="2 3">Philippines</strain>
    </source>
</reference>
<feature type="signal peptide" evidence="1">
    <location>
        <begin position="1"/>
        <end position="21"/>
    </location>
</feature>
<gene>
    <name evidence="2" type="ORF">BS50DRAFT_675225</name>
</gene>